<feature type="domain" description="FAD-binding" evidence="1">
    <location>
        <begin position="4"/>
        <end position="126"/>
    </location>
</feature>
<dbReference type="PANTHER" id="PTHR43876">
    <property type="entry name" value="UBIQUINONE BIOSYNTHESIS MONOOXYGENASE COQ6, MITOCHONDRIAL"/>
    <property type="match status" value="1"/>
</dbReference>
<evidence type="ECO:0000313" key="2">
    <source>
        <dbReference type="EMBL" id="RLJ67731.1"/>
    </source>
</evidence>
<evidence type="ECO:0000259" key="1">
    <source>
        <dbReference type="Pfam" id="PF01494"/>
    </source>
</evidence>
<dbReference type="AlphaFoldDB" id="A0A497XIM0"/>
<dbReference type="Gene3D" id="3.50.50.60">
    <property type="entry name" value="FAD/NAD(P)-binding domain"/>
    <property type="match status" value="2"/>
</dbReference>
<dbReference type="InterPro" id="IPR036188">
    <property type="entry name" value="FAD/NAD-bd_sf"/>
</dbReference>
<dbReference type="PRINTS" id="PR00420">
    <property type="entry name" value="RNGMNOXGNASE"/>
</dbReference>
<dbReference type="RefSeq" id="WP_121239698.1">
    <property type="nucleotide sequence ID" value="NZ_BHVV01000001.1"/>
</dbReference>
<dbReference type="PANTHER" id="PTHR43876:SF7">
    <property type="entry name" value="UBIQUINONE BIOSYNTHESIS MONOOXYGENASE COQ6, MITOCHONDRIAL"/>
    <property type="match status" value="1"/>
</dbReference>
<comment type="caution">
    <text evidence="2">The sequence shown here is derived from an EMBL/GenBank/DDBJ whole genome shotgun (WGS) entry which is preliminary data.</text>
</comment>
<proteinExistence type="predicted"/>
<protein>
    <submittedName>
        <fullName evidence="2">2-octaprenyl-6-methoxyphenol hydroxylase</fullName>
    </submittedName>
</protein>
<dbReference type="SUPFAM" id="SSF51905">
    <property type="entry name" value="FAD/NAD(P)-binding domain"/>
    <property type="match status" value="1"/>
</dbReference>
<dbReference type="GO" id="GO:0071949">
    <property type="term" value="F:FAD binding"/>
    <property type="evidence" value="ECO:0007669"/>
    <property type="project" value="InterPro"/>
</dbReference>
<reference evidence="2 3" key="1">
    <citation type="submission" date="2018-10" db="EMBL/GenBank/DDBJ databases">
        <title>Genomic Encyclopedia of Type Strains, Phase IV (KMG-IV): sequencing the most valuable type-strain genomes for metagenomic binning, comparative biology and taxonomic classification.</title>
        <authorList>
            <person name="Goeker M."/>
        </authorList>
    </citation>
    <scope>NUCLEOTIDE SEQUENCE [LARGE SCALE GENOMIC DNA]</scope>
    <source>
        <strain evidence="2 3">DSM 26916</strain>
    </source>
</reference>
<evidence type="ECO:0000313" key="3">
    <source>
        <dbReference type="Proteomes" id="UP000268908"/>
    </source>
</evidence>
<dbReference type="OrthoDB" id="9769565at2"/>
<organism evidence="2 3">
    <name type="scientific">Sulfurisoma sediminicola</name>
    <dbReference type="NCBI Taxonomy" id="1381557"/>
    <lineage>
        <taxon>Bacteria</taxon>
        <taxon>Pseudomonadati</taxon>
        <taxon>Pseudomonadota</taxon>
        <taxon>Betaproteobacteria</taxon>
        <taxon>Nitrosomonadales</taxon>
        <taxon>Sterolibacteriaceae</taxon>
        <taxon>Sulfurisoma</taxon>
    </lineage>
</organism>
<feature type="domain" description="FAD-binding" evidence="1">
    <location>
        <begin position="159"/>
        <end position="313"/>
    </location>
</feature>
<accession>A0A497XIM0</accession>
<dbReference type="Pfam" id="PF01494">
    <property type="entry name" value="FAD_binding_3"/>
    <property type="match status" value="2"/>
</dbReference>
<dbReference type="EMBL" id="RCCI01000004">
    <property type="protein sequence ID" value="RLJ67731.1"/>
    <property type="molecule type" value="Genomic_DNA"/>
</dbReference>
<name>A0A497XIM0_9PROT</name>
<gene>
    <name evidence="2" type="ORF">DFR35_0280</name>
</gene>
<keyword evidence="3" id="KW-1185">Reference proteome</keyword>
<dbReference type="InterPro" id="IPR002938">
    <property type="entry name" value="FAD-bd"/>
</dbReference>
<dbReference type="InterPro" id="IPR051205">
    <property type="entry name" value="UbiH/COQ6_monooxygenase"/>
</dbReference>
<sequence length="368" mass="39267">MADKVAIVGGGPAGMALALALHHHGIAAEIFDARERGAARKDKRILALSYGARQILERLGAWHGIPATAIATIHVSQRGRLGRTHIRAEDEGVPALGYVLAASDLAASLDAAITAAGIAYRENEKVMRSGIPGDGAADTANFALTAWAEGAVAESEATVRDYGQHAVLCTVATREPHRHVAWERFTPDGPLALLPFGNEYAVVFTCAADGAPQLAALDDDAFRARLQAQFGTRLTFTAVGPRVGYALGLRYRRDIVGERQVWVGNAAQTLHPVAGQGFNLALRDIWELGRTLADSPDPGDAALLARYAAARRLDRRGAIGFTDTLVRTFSNDFAPLAHVRGAGLLALDLLPPARSFVARRMMFGARSW</sequence>
<dbReference type="Proteomes" id="UP000268908">
    <property type="component" value="Unassembled WGS sequence"/>
</dbReference>